<accession>A0A6J5TAV6</accession>
<proteinExistence type="predicted"/>
<protein>
    <submittedName>
        <fullName evidence="1">Uncharacterized protein</fullName>
    </submittedName>
</protein>
<gene>
    <name evidence="1" type="ORF">UFOVP60_19</name>
</gene>
<dbReference type="EMBL" id="LR797821">
    <property type="protein sequence ID" value="CAB4241334.1"/>
    <property type="molecule type" value="Genomic_DNA"/>
</dbReference>
<name>A0A6J5TAV6_9CAUD</name>
<sequence>MRIVKGVFKVVYKQSCRTCYTLTDPTTKTLWGELADDGMGAFRVETDMDGIRHEVLAVEMGGTLHVRPVGGTAAEIIPVPEVDFPICADLGLFVDDGILRG</sequence>
<evidence type="ECO:0000313" key="1">
    <source>
        <dbReference type="EMBL" id="CAB4241334.1"/>
    </source>
</evidence>
<organism evidence="1">
    <name type="scientific">uncultured Caudovirales phage</name>
    <dbReference type="NCBI Taxonomy" id="2100421"/>
    <lineage>
        <taxon>Viruses</taxon>
        <taxon>Duplodnaviria</taxon>
        <taxon>Heunggongvirae</taxon>
        <taxon>Uroviricota</taxon>
        <taxon>Caudoviricetes</taxon>
        <taxon>Peduoviridae</taxon>
        <taxon>Maltschvirus</taxon>
        <taxon>Maltschvirus maltsch</taxon>
    </lineage>
</organism>
<reference evidence="1" key="1">
    <citation type="submission" date="2020-05" db="EMBL/GenBank/DDBJ databases">
        <authorList>
            <person name="Chiriac C."/>
            <person name="Salcher M."/>
            <person name="Ghai R."/>
            <person name="Kavagutti S V."/>
        </authorList>
    </citation>
    <scope>NUCLEOTIDE SEQUENCE</scope>
</reference>